<sequence length="885" mass="97925">MVLILFLSITEGFFLEKVIKDGVCYERVVIKSNYQYRSEPPPEIPRVRGSDTTILWVDRNHQKAIIQSIGISGDGMSIIGYWDLNSPRVSLYRSLGAGLPLWNFSGSFPWSYGGHRLGISNDGRVISLANKTGIYCWEDCGPDPKWLYPLASRGSVASRDGHRIAAVTEAGILLLLDESGDTLWSFPFSEVERFQGLDISDDGSIVAVTVYDSCFVIESGHLRDRIPIGTSSCGTQYAAKISGDGKYLVTGDYYGRVKLFRWDGNSYLEVWSAPVGNPWVTDVGISSDGSTIVCGTGYANGKLVLFDSSSATPLWQFQGYGGYGAMVASVTISADGSRIAAASWGDTAKVGGFYVFTLHERNDPTPIIGITRNEERGSLFGVAISESGELIATGGKAVHAYEWGNGGEVYAILAGRYYDHNVGPIEILKPERLLKRGDILNPEAGYYNFGDSTESFPVYLEIWDSTGIRIYLDSGFITGLEPDSTRYDTFPTWTVPSYGTYLTVTYTGLVGDQYPGDDTIKTVSICYHNGAVVSVKPPFSEQTINYRFQPIITVKNSGSYPDTILGIVAIRDSLGQELYRDSATAYLEPGQSQRLILSEFQTPAIGRYTASGIVRVKEDYIKEDDSIGFSFLSRYEIIYDDGTPEGYYWVGAHDNDKFAVRFTPLIGPPHYLTGARVYVNRKDPFDYIQLCPDASGLPDTANPIQTVYNVSAGSAPGWAIIPFDTIGLDSQELWIVLHWPDNSPPLGIGADDAQPLDLRSWWYSNGSGWTRWTRHDWMVRMTIEPEIGIASRDRFTNWIGNFAPNPFSTSGIIPLVVAEPTKVKAVVYDPIGRLVRILTDRLFTPGVHKIVWDGRDGTGKNRAGIYFIRLEMGEVKRIFKVVRIR</sequence>
<evidence type="ECO:0000313" key="1">
    <source>
        <dbReference type="EMBL" id="RKX70148.1"/>
    </source>
</evidence>
<protein>
    <recommendedName>
        <fullName evidence="3">FlgD Ig-like domain-containing protein</fullName>
    </recommendedName>
</protein>
<proteinExistence type="predicted"/>
<accession>A0A660SH94</accession>
<dbReference type="InterPro" id="IPR015943">
    <property type="entry name" value="WD40/YVTN_repeat-like_dom_sf"/>
</dbReference>
<comment type="caution">
    <text evidence="1">The sequence shown here is derived from an EMBL/GenBank/DDBJ whole genome shotgun (WGS) entry which is preliminary data.</text>
</comment>
<evidence type="ECO:0008006" key="3">
    <source>
        <dbReference type="Google" id="ProtNLM"/>
    </source>
</evidence>
<dbReference type="Gene3D" id="2.60.40.4070">
    <property type="match status" value="1"/>
</dbReference>
<name>A0A660SH94_UNCW3</name>
<dbReference type="AlphaFoldDB" id="A0A660SH94"/>
<dbReference type="EMBL" id="QNBE01000049">
    <property type="protein sequence ID" value="RKX70148.1"/>
    <property type="molecule type" value="Genomic_DNA"/>
</dbReference>
<dbReference type="Proteomes" id="UP000268469">
    <property type="component" value="Unassembled WGS sequence"/>
</dbReference>
<organism evidence="1 2">
    <name type="scientific">candidate division WOR-3 bacterium</name>
    <dbReference type="NCBI Taxonomy" id="2052148"/>
    <lineage>
        <taxon>Bacteria</taxon>
        <taxon>Bacteria division WOR-3</taxon>
    </lineage>
</organism>
<evidence type="ECO:0000313" key="2">
    <source>
        <dbReference type="Proteomes" id="UP000268469"/>
    </source>
</evidence>
<reference evidence="1 2" key="1">
    <citation type="submission" date="2018-06" db="EMBL/GenBank/DDBJ databases">
        <title>Extensive metabolic versatility and redundancy in microbially diverse, dynamic hydrothermal sediments.</title>
        <authorList>
            <person name="Dombrowski N."/>
            <person name="Teske A."/>
            <person name="Baker B.J."/>
        </authorList>
    </citation>
    <scope>NUCLEOTIDE SEQUENCE [LARGE SCALE GENOMIC DNA]</scope>
    <source>
        <strain evidence="1">B36_G15</strain>
    </source>
</reference>
<gene>
    <name evidence="1" type="ORF">DRP53_05900</name>
</gene>
<dbReference type="InterPro" id="IPR011047">
    <property type="entry name" value="Quinoprotein_ADH-like_sf"/>
</dbReference>
<dbReference type="Gene3D" id="2.130.10.10">
    <property type="entry name" value="YVTN repeat-like/Quinoprotein amine dehydrogenase"/>
    <property type="match status" value="1"/>
</dbReference>
<dbReference type="SUPFAM" id="SSF50998">
    <property type="entry name" value="Quinoprotein alcohol dehydrogenase-like"/>
    <property type="match status" value="1"/>
</dbReference>